<protein>
    <recommendedName>
        <fullName evidence="2">Collagen type XV/XVIII trimerization domain-containing protein</fullName>
    </recommendedName>
</protein>
<feature type="compositionally biased region" description="Basic and acidic residues" evidence="1">
    <location>
        <begin position="126"/>
        <end position="140"/>
    </location>
</feature>
<evidence type="ECO:0000313" key="4">
    <source>
        <dbReference type="Proteomes" id="UP001381693"/>
    </source>
</evidence>
<keyword evidence="4" id="KW-1185">Reference proteome</keyword>
<sequence>MGNCLNDNSSNVNTREYFKINPIDCATLILTIKSLTNCGSYGPDGIPYQFIKDVLPMIAWSQHDRGTLAYVLDDDSLFLRAARGWREVTLGAVLAPQMSGVPFRPFTPVPHTTRSHAPTNPNVETLSKELATDHSVGKTW</sequence>
<feature type="domain" description="Collagen type XV/XVIII trimerization" evidence="2">
    <location>
        <begin position="65"/>
        <end position="93"/>
    </location>
</feature>
<reference evidence="3 4" key="1">
    <citation type="submission" date="2023-11" db="EMBL/GenBank/DDBJ databases">
        <title>Halocaridina rubra genome assembly.</title>
        <authorList>
            <person name="Smith C."/>
        </authorList>
    </citation>
    <scope>NUCLEOTIDE SEQUENCE [LARGE SCALE GENOMIC DNA]</scope>
    <source>
        <strain evidence="3">EP-1</strain>
        <tissue evidence="3">Whole</tissue>
    </source>
</reference>
<organism evidence="3 4">
    <name type="scientific">Halocaridina rubra</name>
    <name type="common">Hawaiian red shrimp</name>
    <dbReference type="NCBI Taxonomy" id="373956"/>
    <lineage>
        <taxon>Eukaryota</taxon>
        <taxon>Metazoa</taxon>
        <taxon>Ecdysozoa</taxon>
        <taxon>Arthropoda</taxon>
        <taxon>Crustacea</taxon>
        <taxon>Multicrustacea</taxon>
        <taxon>Malacostraca</taxon>
        <taxon>Eumalacostraca</taxon>
        <taxon>Eucarida</taxon>
        <taxon>Decapoda</taxon>
        <taxon>Pleocyemata</taxon>
        <taxon>Caridea</taxon>
        <taxon>Atyoidea</taxon>
        <taxon>Atyidae</taxon>
        <taxon>Halocaridina</taxon>
    </lineage>
</organism>
<proteinExistence type="predicted"/>
<evidence type="ECO:0000259" key="2">
    <source>
        <dbReference type="Pfam" id="PF20010"/>
    </source>
</evidence>
<evidence type="ECO:0000256" key="1">
    <source>
        <dbReference type="SAM" id="MobiDB-lite"/>
    </source>
</evidence>
<dbReference type="AlphaFoldDB" id="A0AAN8WXV7"/>
<comment type="caution">
    <text evidence="3">The sequence shown here is derived from an EMBL/GenBank/DDBJ whole genome shotgun (WGS) entry which is preliminary data.</text>
</comment>
<name>A0AAN8WXV7_HALRR</name>
<gene>
    <name evidence="3" type="ORF">SK128_001368</name>
</gene>
<feature type="non-terminal residue" evidence="3">
    <location>
        <position position="140"/>
    </location>
</feature>
<dbReference type="Proteomes" id="UP001381693">
    <property type="component" value="Unassembled WGS sequence"/>
</dbReference>
<dbReference type="Pfam" id="PF20010">
    <property type="entry name" value="Collagen_trimer"/>
    <property type="match status" value="1"/>
</dbReference>
<dbReference type="EMBL" id="JAXCGZ010017302">
    <property type="protein sequence ID" value="KAK7068330.1"/>
    <property type="molecule type" value="Genomic_DNA"/>
</dbReference>
<feature type="compositionally biased region" description="Polar residues" evidence="1">
    <location>
        <begin position="110"/>
        <end position="125"/>
    </location>
</feature>
<dbReference type="InterPro" id="IPR045463">
    <property type="entry name" value="XV/XVIII_trimerization_dom"/>
</dbReference>
<feature type="region of interest" description="Disordered" evidence="1">
    <location>
        <begin position="110"/>
        <end position="140"/>
    </location>
</feature>
<dbReference type="Gene3D" id="3.40.1620.70">
    <property type="match status" value="1"/>
</dbReference>
<evidence type="ECO:0000313" key="3">
    <source>
        <dbReference type="EMBL" id="KAK7068330.1"/>
    </source>
</evidence>
<accession>A0AAN8WXV7</accession>